<dbReference type="GO" id="GO:0008033">
    <property type="term" value="P:tRNA processing"/>
    <property type="evidence" value="ECO:0007669"/>
    <property type="project" value="UniProtKB-KW"/>
</dbReference>
<feature type="domain" description="YrdC-like" evidence="13">
    <location>
        <begin position="151"/>
        <end position="381"/>
    </location>
</feature>
<evidence type="ECO:0000256" key="12">
    <source>
        <dbReference type="ARBA" id="ARBA00048366"/>
    </source>
</evidence>
<dbReference type="InterPro" id="IPR005145">
    <property type="entry name" value="Sua5_C"/>
</dbReference>
<evidence type="ECO:0000313" key="14">
    <source>
        <dbReference type="EMBL" id="KAH0565780.1"/>
    </source>
</evidence>
<keyword evidence="8" id="KW-0548">Nucleotidyltransferase</keyword>
<dbReference type="PANTHER" id="PTHR17490">
    <property type="entry name" value="SUA5"/>
    <property type="match status" value="1"/>
</dbReference>
<evidence type="ECO:0000259" key="13">
    <source>
        <dbReference type="PROSITE" id="PS51163"/>
    </source>
</evidence>
<evidence type="ECO:0000256" key="5">
    <source>
        <dbReference type="ARBA" id="ARBA00022490"/>
    </source>
</evidence>
<dbReference type="InterPro" id="IPR006070">
    <property type="entry name" value="Sua5-like_dom"/>
</dbReference>
<sequence length="605" mass="64918">MAHGGMSSNKDASTKDQISAGIHASPEADKEYLVIGHEDTSMSTREMAYEKTKQSLRSCLPREEAPVVPEFNSIVAREVNVTTSGHSEVPDHASELYEIQRRPPWATLPPKSAIILPVTLADIGHTKPCDVDEHHPSQDWTFQLRDDTVSAFYMREAARRVRTSNIPIAFPTETVYGLGADATRSEAVQGIFKAKQRPSDNPLIVHICSLSQLRTLLQPGYEINNIADTDNGHGEFKGDLPQESDSSIVHSSNLPDPHDPIPEIYKPLIQKFWPGPLTIILPNPSNSKLAPEVTAGLSTFGARMPRSPLALALIQMAGVPLAAPSANVSTKPSPTTAEHVKHDLEGRIDLILDGGPCDVGVESTVVDGLSDPPAILRPGGISMKQLQACPGWEDVFIGYKDTSEEGSKPKAPGMKYKHYSPKARVILHEAGSAPPSLSEIQGTVGVVRTRKWPAFFGLGIHTFTASSAGREADGISIPCCGKPLPTLLSNPTVSLRAGPNGLLSPYANGDACGTPGTLVDPVRLDKTPTACCITIKHDVSGDQITIWDIALGSKTEDIARGLFAALRELDSKGVDSIVVEGIEDDDDIAAAVMNRLRKAADVKIK</sequence>
<dbReference type="InterPro" id="IPR038385">
    <property type="entry name" value="Sua5/YwlC_C"/>
</dbReference>
<dbReference type="SUPFAM" id="SSF55821">
    <property type="entry name" value="YrdC/RibB"/>
    <property type="match status" value="2"/>
</dbReference>
<keyword evidence="5" id="KW-0963">Cytoplasm</keyword>
<proteinExistence type="inferred from homology"/>
<keyword evidence="9" id="KW-0547">Nucleotide-binding</keyword>
<evidence type="ECO:0000256" key="3">
    <source>
        <dbReference type="ARBA" id="ARBA00012584"/>
    </source>
</evidence>
<evidence type="ECO:0000256" key="4">
    <source>
        <dbReference type="ARBA" id="ARBA00015492"/>
    </source>
</evidence>
<comment type="similarity">
    <text evidence="2">Belongs to the SUA5 family.</text>
</comment>
<keyword evidence="15" id="KW-1185">Reference proteome</keyword>
<keyword evidence="7" id="KW-0819">tRNA processing</keyword>
<evidence type="ECO:0000256" key="9">
    <source>
        <dbReference type="ARBA" id="ARBA00022741"/>
    </source>
</evidence>
<dbReference type="Pfam" id="PF01300">
    <property type="entry name" value="Sua5_yciO_yrdC"/>
    <property type="match status" value="2"/>
</dbReference>
<dbReference type="Proteomes" id="UP000750711">
    <property type="component" value="Unassembled WGS sequence"/>
</dbReference>
<dbReference type="Gene3D" id="3.90.870.10">
    <property type="entry name" value="DHBP synthase"/>
    <property type="match status" value="2"/>
</dbReference>
<dbReference type="InterPro" id="IPR017945">
    <property type="entry name" value="DHBP_synth_RibB-like_a/b_dom"/>
</dbReference>
<reference evidence="14" key="1">
    <citation type="submission" date="2021-03" db="EMBL/GenBank/DDBJ databases">
        <title>Comparative genomics and phylogenomic investigation of the class Geoglossomycetes provide insights into ecological specialization and systematics.</title>
        <authorList>
            <person name="Melie T."/>
            <person name="Pirro S."/>
            <person name="Miller A.N."/>
            <person name="Quandt A."/>
        </authorList>
    </citation>
    <scope>NUCLEOTIDE SEQUENCE</scope>
    <source>
        <strain evidence="14">CAQ_001_2017</strain>
    </source>
</reference>
<dbReference type="Gene3D" id="3.40.50.11030">
    <property type="entry name" value="Threonylcarbamoyl-AMP synthase, C-terminal domain"/>
    <property type="match status" value="1"/>
</dbReference>
<keyword evidence="6" id="KW-0808">Transferase</keyword>
<evidence type="ECO:0000256" key="7">
    <source>
        <dbReference type="ARBA" id="ARBA00022694"/>
    </source>
</evidence>
<evidence type="ECO:0000256" key="10">
    <source>
        <dbReference type="ARBA" id="ARBA00022840"/>
    </source>
</evidence>
<dbReference type="GO" id="GO:0000049">
    <property type="term" value="F:tRNA binding"/>
    <property type="evidence" value="ECO:0007669"/>
    <property type="project" value="TreeGrafter"/>
</dbReference>
<dbReference type="EMBL" id="JAGHQM010000061">
    <property type="protein sequence ID" value="KAH0565780.1"/>
    <property type="molecule type" value="Genomic_DNA"/>
</dbReference>
<name>A0A9P8LH33_9PEZI</name>
<dbReference type="Pfam" id="PF03481">
    <property type="entry name" value="Sua5_C"/>
    <property type="match status" value="1"/>
</dbReference>
<organism evidence="14 15">
    <name type="scientific">Trichoglossum hirsutum</name>
    <dbReference type="NCBI Taxonomy" id="265104"/>
    <lineage>
        <taxon>Eukaryota</taxon>
        <taxon>Fungi</taxon>
        <taxon>Dikarya</taxon>
        <taxon>Ascomycota</taxon>
        <taxon>Pezizomycotina</taxon>
        <taxon>Geoglossomycetes</taxon>
        <taxon>Geoglossales</taxon>
        <taxon>Geoglossaceae</taxon>
        <taxon>Trichoglossum</taxon>
    </lineage>
</organism>
<dbReference type="GO" id="GO:0006450">
    <property type="term" value="P:regulation of translational fidelity"/>
    <property type="evidence" value="ECO:0007669"/>
    <property type="project" value="TreeGrafter"/>
</dbReference>
<dbReference type="GO" id="GO:0061710">
    <property type="term" value="F:L-threonylcarbamoyladenylate synthase"/>
    <property type="evidence" value="ECO:0007669"/>
    <property type="project" value="UniProtKB-EC"/>
</dbReference>
<evidence type="ECO:0000256" key="8">
    <source>
        <dbReference type="ARBA" id="ARBA00022695"/>
    </source>
</evidence>
<evidence type="ECO:0000256" key="2">
    <source>
        <dbReference type="ARBA" id="ARBA00007663"/>
    </source>
</evidence>
<evidence type="ECO:0000256" key="1">
    <source>
        <dbReference type="ARBA" id="ARBA00004496"/>
    </source>
</evidence>
<comment type="subcellular location">
    <subcellularLocation>
        <location evidence="1">Cytoplasm</location>
    </subcellularLocation>
</comment>
<keyword evidence="10" id="KW-0067">ATP-binding</keyword>
<comment type="caution">
    <text evidence="14">The sequence shown here is derived from an EMBL/GenBank/DDBJ whole genome shotgun (WGS) entry which is preliminary data.</text>
</comment>
<comment type="catalytic activity">
    <reaction evidence="12">
        <text>L-threonine + hydrogencarbonate + ATP = L-threonylcarbamoyladenylate + diphosphate + H2O</text>
        <dbReference type="Rhea" id="RHEA:36407"/>
        <dbReference type="ChEBI" id="CHEBI:15377"/>
        <dbReference type="ChEBI" id="CHEBI:17544"/>
        <dbReference type="ChEBI" id="CHEBI:30616"/>
        <dbReference type="ChEBI" id="CHEBI:33019"/>
        <dbReference type="ChEBI" id="CHEBI:57926"/>
        <dbReference type="ChEBI" id="CHEBI:73682"/>
        <dbReference type="EC" id="2.7.7.87"/>
    </reaction>
</comment>
<evidence type="ECO:0000256" key="11">
    <source>
        <dbReference type="ARBA" id="ARBA00029774"/>
    </source>
</evidence>
<evidence type="ECO:0000313" key="15">
    <source>
        <dbReference type="Proteomes" id="UP000750711"/>
    </source>
</evidence>
<dbReference type="AlphaFoldDB" id="A0A9P8LH33"/>
<dbReference type="GO" id="GO:0005524">
    <property type="term" value="F:ATP binding"/>
    <property type="evidence" value="ECO:0007669"/>
    <property type="project" value="UniProtKB-KW"/>
</dbReference>
<protein>
    <recommendedName>
        <fullName evidence="4">Threonylcarbamoyl-AMP synthase</fullName>
        <ecNumber evidence="3">2.7.7.87</ecNumber>
    </recommendedName>
    <alternativeName>
        <fullName evidence="11">L-threonylcarbamoyladenylate synthase</fullName>
    </alternativeName>
</protein>
<dbReference type="PROSITE" id="PS51163">
    <property type="entry name" value="YRDC"/>
    <property type="match status" value="1"/>
</dbReference>
<dbReference type="GO" id="GO:0003725">
    <property type="term" value="F:double-stranded RNA binding"/>
    <property type="evidence" value="ECO:0007669"/>
    <property type="project" value="InterPro"/>
</dbReference>
<dbReference type="PANTHER" id="PTHR17490:SF16">
    <property type="entry name" value="THREONYLCARBAMOYL-AMP SYNTHASE"/>
    <property type="match status" value="1"/>
</dbReference>
<evidence type="ECO:0000256" key="6">
    <source>
        <dbReference type="ARBA" id="ARBA00022679"/>
    </source>
</evidence>
<dbReference type="InterPro" id="IPR050156">
    <property type="entry name" value="TC-AMP_synthase_SUA5"/>
</dbReference>
<dbReference type="GO" id="GO:0005737">
    <property type="term" value="C:cytoplasm"/>
    <property type="evidence" value="ECO:0007669"/>
    <property type="project" value="UniProtKB-SubCell"/>
</dbReference>
<dbReference type="EC" id="2.7.7.87" evidence="3"/>
<gene>
    <name evidence="14" type="ORF">GP486_000825</name>
</gene>
<accession>A0A9P8LH33</accession>